<feature type="chain" id="PRO_5016567669" evidence="1">
    <location>
        <begin position="26"/>
        <end position="202"/>
    </location>
</feature>
<dbReference type="AlphaFoldDB" id="A0A351RAA7"/>
<sequence>MNSKILSNTIILSALLLVTSLHAQAADLSVQVLDQAGNPLSNAVVYLETSVKSAVKSTIEANVDQKNKQFSPIVSVVQVGTSVNFPNKDSVRHHVYSFSPAKTFELKLYSGVPAKPVVFDKPGTVILGCNIHDNMLAYIHIVDTPYFGKTDVNGMVKLTDLPTGQHTLKAWHYATVKENFVSDQKVTVKSNDTVSIKLETHN</sequence>
<dbReference type="Gene3D" id="2.60.40.420">
    <property type="entry name" value="Cupredoxins - blue copper proteins"/>
    <property type="match status" value="1"/>
</dbReference>
<feature type="signal peptide" evidence="1">
    <location>
        <begin position="1"/>
        <end position="25"/>
    </location>
</feature>
<dbReference type="EMBL" id="DNAA01000123">
    <property type="protein sequence ID" value="HBA08978.1"/>
    <property type="molecule type" value="Genomic_DNA"/>
</dbReference>
<proteinExistence type="predicted"/>
<dbReference type="SUPFAM" id="SSF49503">
    <property type="entry name" value="Cupredoxins"/>
    <property type="match status" value="1"/>
</dbReference>
<evidence type="ECO:0000313" key="3">
    <source>
        <dbReference type="Proteomes" id="UP000264313"/>
    </source>
</evidence>
<protein>
    <submittedName>
        <fullName evidence="2">Methylamine utilization protein</fullName>
    </submittedName>
</protein>
<dbReference type="Proteomes" id="UP000264313">
    <property type="component" value="Unassembled WGS sequence"/>
</dbReference>
<name>A0A351RAA7_9PROT</name>
<gene>
    <name evidence="2" type="ORF">DCW48_05065</name>
</gene>
<evidence type="ECO:0000256" key="1">
    <source>
        <dbReference type="SAM" id="SignalP"/>
    </source>
</evidence>
<evidence type="ECO:0000313" key="2">
    <source>
        <dbReference type="EMBL" id="HBA08978.1"/>
    </source>
</evidence>
<organism evidence="2 3">
    <name type="scientific">Methylotenera mobilis</name>
    <dbReference type="NCBI Taxonomy" id="359408"/>
    <lineage>
        <taxon>Bacteria</taxon>
        <taxon>Pseudomonadati</taxon>
        <taxon>Pseudomonadota</taxon>
        <taxon>Betaproteobacteria</taxon>
        <taxon>Nitrosomonadales</taxon>
        <taxon>Methylophilaceae</taxon>
        <taxon>Methylotenera</taxon>
    </lineage>
</organism>
<dbReference type="InterPro" id="IPR034242">
    <property type="entry name" value="MauL"/>
</dbReference>
<accession>A0A351RAA7</accession>
<reference evidence="2 3" key="1">
    <citation type="journal article" date="2018" name="Nat. Biotechnol.">
        <title>A standardized bacterial taxonomy based on genome phylogeny substantially revises the tree of life.</title>
        <authorList>
            <person name="Parks D.H."/>
            <person name="Chuvochina M."/>
            <person name="Waite D.W."/>
            <person name="Rinke C."/>
            <person name="Skarshewski A."/>
            <person name="Chaumeil P.A."/>
            <person name="Hugenholtz P."/>
        </authorList>
    </citation>
    <scope>NUCLEOTIDE SEQUENCE [LARGE SCALE GENOMIC DNA]</scope>
    <source>
        <strain evidence="2">UBA9958</strain>
    </source>
</reference>
<comment type="caution">
    <text evidence="2">The sequence shown here is derived from an EMBL/GenBank/DDBJ whole genome shotgun (WGS) entry which is preliminary data.</text>
</comment>
<dbReference type="STRING" id="1132855.GCA_000384255_01632"/>
<dbReference type="InterPro" id="IPR008972">
    <property type="entry name" value="Cupredoxin"/>
</dbReference>
<dbReference type="CDD" id="cd04221">
    <property type="entry name" value="MauL"/>
    <property type="match status" value="1"/>
</dbReference>
<keyword evidence="1" id="KW-0732">Signal</keyword>